<proteinExistence type="predicted"/>
<reference evidence="2 3" key="1">
    <citation type="journal article" date="2015" name="Sci. Rep.">
        <title>Genome of the facultative scuticociliatosis pathogen Pseudocohnilembus persalinus provides insight into its virulence through horizontal gene transfer.</title>
        <authorList>
            <person name="Xiong J."/>
            <person name="Wang G."/>
            <person name="Cheng J."/>
            <person name="Tian M."/>
            <person name="Pan X."/>
            <person name="Warren A."/>
            <person name="Jiang C."/>
            <person name="Yuan D."/>
            <person name="Miao W."/>
        </authorList>
    </citation>
    <scope>NUCLEOTIDE SEQUENCE [LARGE SCALE GENOMIC DNA]</scope>
    <source>
        <strain evidence="2">36N120E</strain>
    </source>
</reference>
<dbReference type="Proteomes" id="UP000054937">
    <property type="component" value="Unassembled WGS sequence"/>
</dbReference>
<gene>
    <name evidence="2" type="ORF">PPERSA_00783</name>
</gene>
<organism evidence="2 3">
    <name type="scientific">Pseudocohnilembus persalinus</name>
    <name type="common">Ciliate</name>
    <dbReference type="NCBI Taxonomy" id="266149"/>
    <lineage>
        <taxon>Eukaryota</taxon>
        <taxon>Sar</taxon>
        <taxon>Alveolata</taxon>
        <taxon>Ciliophora</taxon>
        <taxon>Intramacronucleata</taxon>
        <taxon>Oligohymenophorea</taxon>
        <taxon>Scuticociliatia</taxon>
        <taxon>Philasterida</taxon>
        <taxon>Pseudocohnilembidae</taxon>
        <taxon>Pseudocohnilembus</taxon>
    </lineage>
</organism>
<evidence type="ECO:0000256" key="1">
    <source>
        <dbReference type="SAM" id="Coils"/>
    </source>
</evidence>
<sequence length="206" mass="24998">MEVENLENKMNPYQSQMDEFQKLIDQSKERHQKLKSELKEKSSQQETLQIELKVLQQQINDYIFKEHETKTCKITDNQEKELESQKQLIQLTEQKIKNQMKNDIGLDGQIIKLREKYKDNLQEIKRMRHQKEQENIRAIMDQPYSFKLKAEQTKLYLMSKQQEKQQLELENNQYDKLIVNMRQQIQKSKLLQQKLQSTLENQIKIE</sequence>
<dbReference type="OMA" id="IQECDEN"/>
<keyword evidence="1" id="KW-0175">Coiled coil</keyword>
<feature type="coiled-coil region" evidence="1">
    <location>
        <begin position="3"/>
        <end position="184"/>
    </location>
</feature>
<comment type="caution">
    <text evidence="2">The sequence shown here is derived from an EMBL/GenBank/DDBJ whole genome shotgun (WGS) entry which is preliminary data.</text>
</comment>
<accession>A0A0V0Q9P9</accession>
<dbReference type="InParanoid" id="A0A0V0Q9P9"/>
<dbReference type="AlphaFoldDB" id="A0A0V0Q9P9"/>
<name>A0A0V0Q9P9_PSEPJ</name>
<keyword evidence="3" id="KW-1185">Reference proteome</keyword>
<protein>
    <submittedName>
        <fullName evidence="2">Uncharacterized protein</fullName>
    </submittedName>
</protein>
<dbReference type="EMBL" id="LDAU01000224">
    <property type="protein sequence ID" value="KRW98956.1"/>
    <property type="molecule type" value="Genomic_DNA"/>
</dbReference>
<evidence type="ECO:0000313" key="2">
    <source>
        <dbReference type="EMBL" id="KRW98956.1"/>
    </source>
</evidence>
<evidence type="ECO:0000313" key="3">
    <source>
        <dbReference type="Proteomes" id="UP000054937"/>
    </source>
</evidence>